<feature type="transmembrane region" description="Helical" evidence="1">
    <location>
        <begin position="7"/>
        <end position="30"/>
    </location>
</feature>
<comment type="caution">
    <text evidence="3">The sequence shown here is derived from an EMBL/GenBank/DDBJ whole genome shotgun (WGS) entry which is preliminary data.</text>
</comment>
<dbReference type="EMBL" id="WJNG01000012">
    <property type="protein sequence ID" value="MRH43849.1"/>
    <property type="molecule type" value="Genomic_DNA"/>
</dbReference>
<evidence type="ECO:0000259" key="2">
    <source>
        <dbReference type="Pfam" id="PF13273"/>
    </source>
</evidence>
<feature type="transmembrane region" description="Helical" evidence="1">
    <location>
        <begin position="101"/>
        <end position="127"/>
    </location>
</feature>
<feature type="transmembrane region" description="Helical" evidence="1">
    <location>
        <begin position="69"/>
        <end position="89"/>
    </location>
</feature>
<dbReference type="Pfam" id="PF13273">
    <property type="entry name" value="DUF4064"/>
    <property type="match status" value="1"/>
</dbReference>
<dbReference type="InterPro" id="IPR025273">
    <property type="entry name" value="DUF4064"/>
</dbReference>
<keyword evidence="1" id="KW-1133">Transmembrane helix</keyword>
<evidence type="ECO:0000256" key="1">
    <source>
        <dbReference type="SAM" id="Phobius"/>
    </source>
</evidence>
<evidence type="ECO:0000313" key="3">
    <source>
        <dbReference type="EMBL" id="MRH43849.1"/>
    </source>
</evidence>
<sequence length="141" mass="14823">MNRTGEIVLGIIGVLLYGLLVALGGAMVWLTNNEGLLQEIFDETTSELDPSVSVGSFEGFVDSLSSGGWFFLIASLVAFVLGIVAIILVKGNKMPKVAGIIFIILAVVGSFVTFGLGIIAGIFYLIAGIMCLARKQPQNVA</sequence>
<organism evidence="3 4">
    <name type="scientific">Aquibacillus halophilus</name>
    <dbReference type="NCBI Taxonomy" id="930132"/>
    <lineage>
        <taxon>Bacteria</taxon>
        <taxon>Bacillati</taxon>
        <taxon>Bacillota</taxon>
        <taxon>Bacilli</taxon>
        <taxon>Bacillales</taxon>
        <taxon>Bacillaceae</taxon>
        <taxon>Aquibacillus</taxon>
    </lineage>
</organism>
<reference evidence="3" key="1">
    <citation type="submission" date="2019-11" db="EMBL/GenBank/DDBJ databases">
        <authorList>
            <person name="Li J."/>
        </authorList>
    </citation>
    <scope>NUCLEOTIDE SEQUENCE</scope>
    <source>
        <strain evidence="3">B6B</strain>
    </source>
</reference>
<keyword evidence="4" id="KW-1185">Reference proteome</keyword>
<keyword evidence="1" id="KW-0812">Transmembrane</keyword>
<dbReference type="AlphaFoldDB" id="A0A6A8DJD9"/>
<protein>
    <submittedName>
        <fullName evidence="3">DUF4064 domain-containing protein</fullName>
    </submittedName>
</protein>
<proteinExistence type="predicted"/>
<evidence type="ECO:0000313" key="4">
    <source>
        <dbReference type="Proteomes" id="UP000799092"/>
    </source>
</evidence>
<name>A0A6A8DJD9_9BACI</name>
<accession>A0A6A8DJD9</accession>
<dbReference type="RefSeq" id="WP_153737477.1">
    <property type="nucleotide sequence ID" value="NZ_WJNG01000012.1"/>
</dbReference>
<gene>
    <name evidence="3" type="ORF">GH741_14495</name>
</gene>
<dbReference type="Proteomes" id="UP000799092">
    <property type="component" value="Unassembled WGS sequence"/>
</dbReference>
<dbReference type="OrthoDB" id="2357232at2"/>
<keyword evidence="1" id="KW-0472">Membrane</keyword>
<feature type="domain" description="DUF4064" evidence="2">
    <location>
        <begin position="2"/>
        <end position="111"/>
    </location>
</feature>